<organism evidence="2 3">
    <name type="scientific">Trinickia fusca</name>
    <dbReference type="NCBI Taxonomy" id="2419777"/>
    <lineage>
        <taxon>Bacteria</taxon>
        <taxon>Pseudomonadati</taxon>
        <taxon>Pseudomonadota</taxon>
        <taxon>Betaproteobacteria</taxon>
        <taxon>Burkholderiales</taxon>
        <taxon>Burkholderiaceae</taxon>
        <taxon>Trinickia</taxon>
    </lineage>
</organism>
<dbReference type="Proteomes" id="UP000280434">
    <property type="component" value="Unassembled WGS sequence"/>
</dbReference>
<dbReference type="EMBL" id="RBZV01000002">
    <property type="protein sequence ID" value="RKP50556.1"/>
    <property type="molecule type" value="Genomic_DNA"/>
</dbReference>
<name>A0A494XP70_9BURK</name>
<dbReference type="OrthoDB" id="4592155at2"/>
<accession>A0A494XP70</accession>
<comment type="caution">
    <text evidence="2">The sequence shown here is derived from an EMBL/GenBank/DDBJ whole genome shotgun (WGS) entry which is preliminary data.</text>
</comment>
<gene>
    <name evidence="2" type="ORF">D7S89_05490</name>
</gene>
<reference evidence="2 3" key="1">
    <citation type="submission" date="2018-10" db="EMBL/GenBank/DDBJ databases">
        <title>Paraburkholderia sp. 7MK8-2, isolated from soil.</title>
        <authorList>
            <person name="Gao Z.-H."/>
            <person name="Qiu L.-H."/>
        </authorList>
    </citation>
    <scope>NUCLEOTIDE SEQUENCE [LARGE SCALE GENOMIC DNA]</scope>
    <source>
        <strain evidence="2 3">7MK8-2</strain>
    </source>
</reference>
<evidence type="ECO:0000313" key="2">
    <source>
        <dbReference type="EMBL" id="RKP50556.1"/>
    </source>
</evidence>
<dbReference type="RefSeq" id="WP_121276433.1">
    <property type="nucleotide sequence ID" value="NZ_RBZV01000002.1"/>
</dbReference>
<sequence>MQCNAYRCGQLPIGLRRDSLGSYTGWSAGFPVSSSCRSADGTDLVATRWQRAPFVVEPFGNGSSPTFPCQTFELDPTTNQLAILEEVQQYHIADIKNASFCTGSWSALTQTEQAAIWTAGLSAGYRYAPAAVDVQIAPAARTGRRFRVTTQWSNTGTTPTYTRWQIEFRARPQRNAAGLPSAPWQPAARFVSAADLRKVLPGSTAVFGDEFVLPKDVLPGSYELDVRVLDAPRYLKPMQLSLANALGDGYYVLGTIQVPNDDRRDGR</sequence>
<evidence type="ECO:0000313" key="3">
    <source>
        <dbReference type="Proteomes" id="UP000280434"/>
    </source>
</evidence>
<protein>
    <submittedName>
        <fullName evidence="2">DUF4832 domain-containing protein</fullName>
    </submittedName>
</protein>
<proteinExistence type="predicted"/>
<feature type="domain" description="DUF4832" evidence="1">
    <location>
        <begin position="116"/>
        <end position="235"/>
    </location>
</feature>
<dbReference type="Pfam" id="PF16116">
    <property type="entry name" value="DUF4832"/>
    <property type="match status" value="1"/>
</dbReference>
<dbReference type="InterPro" id="IPR032267">
    <property type="entry name" value="DUF4832"/>
</dbReference>
<keyword evidence="3" id="KW-1185">Reference proteome</keyword>
<dbReference type="AlphaFoldDB" id="A0A494XP70"/>
<evidence type="ECO:0000259" key="1">
    <source>
        <dbReference type="Pfam" id="PF16116"/>
    </source>
</evidence>